<keyword evidence="3" id="KW-1185">Reference proteome</keyword>
<dbReference type="EMBL" id="CAMGYJ010000003">
    <property type="protein sequence ID" value="CAI0391507.1"/>
    <property type="molecule type" value="Genomic_DNA"/>
</dbReference>
<feature type="region of interest" description="Disordered" evidence="1">
    <location>
        <begin position="109"/>
        <end position="137"/>
    </location>
</feature>
<accession>A0AAV0I3F0</accession>
<dbReference type="AlphaFoldDB" id="A0AAV0I3F0"/>
<comment type="caution">
    <text evidence="2">The sequence shown here is derived from an EMBL/GenBank/DDBJ whole genome shotgun (WGS) entry which is preliminary data.</text>
</comment>
<evidence type="ECO:0000313" key="3">
    <source>
        <dbReference type="Proteomes" id="UP001154282"/>
    </source>
</evidence>
<name>A0AAV0I3F0_9ROSI</name>
<dbReference type="Proteomes" id="UP001154282">
    <property type="component" value="Unassembled WGS sequence"/>
</dbReference>
<evidence type="ECO:0000313" key="2">
    <source>
        <dbReference type="EMBL" id="CAI0391507.1"/>
    </source>
</evidence>
<evidence type="ECO:0000256" key="1">
    <source>
        <dbReference type="SAM" id="MobiDB-lite"/>
    </source>
</evidence>
<protein>
    <submittedName>
        <fullName evidence="2">Uncharacterized protein</fullName>
    </submittedName>
</protein>
<proteinExistence type="predicted"/>
<reference evidence="2" key="1">
    <citation type="submission" date="2022-08" db="EMBL/GenBank/DDBJ databases">
        <authorList>
            <person name="Gutierrez-Valencia J."/>
        </authorList>
    </citation>
    <scope>NUCLEOTIDE SEQUENCE</scope>
</reference>
<sequence>MIVIVAAIHNQVEPTHILGIVARQIQRRPGNILRLQHRPSQVPRRRHKLLGGPLIHLHATRHHGSGHPVGRDSVDPNRILAHLHRQIIRQPQHRVLRRLVRIRQIPADRRRHAPGEQDAAFPRRDHHPGGVLGPEEGSEQVDFENLVEVGVVGVQDGGVEVAPDSGVVVHDV</sequence>
<organism evidence="2 3">
    <name type="scientific">Linum tenue</name>
    <dbReference type="NCBI Taxonomy" id="586396"/>
    <lineage>
        <taxon>Eukaryota</taxon>
        <taxon>Viridiplantae</taxon>
        <taxon>Streptophyta</taxon>
        <taxon>Embryophyta</taxon>
        <taxon>Tracheophyta</taxon>
        <taxon>Spermatophyta</taxon>
        <taxon>Magnoliopsida</taxon>
        <taxon>eudicotyledons</taxon>
        <taxon>Gunneridae</taxon>
        <taxon>Pentapetalae</taxon>
        <taxon>rosids</taxon>
        <taxon>fabids</taxon>
        <taxon>Malpighiales</taxon>
        <taxon>Linaceae</taxon>
        <taxon>Linum</taxon>
    </lineage>
</organism>
<gene>
    <name evidence="2" type="ORF">LITE_LOCUS7178</name>
</gene>